<organism evidence="2 3">
    <name type="scientific">Streptomyces griseorubiginosus</name>
    <dbReference type="NCBI Taxonomy" id="67304"/>
    <lineage>
        <taxon>Bacteria</taxon>
        <taxon>Bacillati</taxon>
        <taxon>Actinomycetota</taxon>
        <taxon>Actinomycetes</taxon>
        <taxon>Kitasatosporales</taxon>
        <taxon>Streptomycetaceae</taxon>
        <taxon>Streptomyces</taxon>
    </lineage>
</organism>
<evidence type="ECO:0000313" key="3">
    <source>
        <dbReference type="Proteomes" id="UP000054375"/>
    </source>
</evidence>
<name>A0A124HW53_9ACTN</name>
<comment type="caution">
    <text evidence="2">The sequence shown here is derived from an EMBL/GenBank/DDBJ whole genome shotgun (WGS) entry which is preliminary data.</text>
</comment>
<protein>
    <submittedName>
        <fullName evidence="2">Uncharacterized protein</fullName>
    </submittedName>
</protein>
<evidence type="ECO:0000313" key="2">
    <source>
        <dbReference type="EMBL" id="KUN60526.1"/>
    </source>
</evidence>
<feature type="region of interest" description="Disordered" evidence="1">
    <location>
        <begin position="44"/>
        <end position="68"/>
    </location>
</feature>
<dbReference type="AlphaFoldDB" id="A0A124HW53"/>
<gene>
    <name evidence="2" type="ORF">AQJ54_35435</name>
</gene>
<reference evidence="2 3" key="1">
    <citation type="submission" date="2015-10" db="EMBL/GenBank/DDBJ databases">
        <title>Draft genome sequence of Streptomyces griseorubiginosus DSM 40469, type strain for the species Streptomyces griseorubiginosus.</title>
        <authorList>
            <person name="Ruckert C."/>
            <person name="Winkler A."/>
            <person name="Kalinowski J."/>
            <person name="Kampfer P."/>
            <person name="Glaeser S."/>
        </authorList>
    </citation>
    <scope>NUCLEOTIDE SEQUENCE [LARGE SCALE GENOMIC DNA]</scope>
    <source>
        <strain evidence="2 3">DSM 40469</strain>
    </source>
</reference>
<keyword evidence="3" id="KW-1185">Reference proteome</keyword>
<proteinExistence type="predicted"/>
<dbReference type="EMBL" id="LMWV01000031">
    <property type="protein sequence ID" value="KUN60526.1"/>
    <property type="molecule type" value="Genomic_DNA"/>
</dbReference>
<accession>A0A124HW53</accession>
<sequence length="240" mass="26200">MAEARSPRRRGRTTLLIAAAAVLGVVAGTCAGYLIQADRDPTPLPSLSQPTLAQAKGDGPEPLSAAQDRRVKTDGDLRKLLVKKPAGTKKAVWLSSVDGWLSLPAYADTYVKPGPAFGDAISDEFRRAVSTGWTKGQADFEVQLVQFRQEEVLAASEVTSGNQSWAADESATRSWALPGTEDGMAYAHDKPRTKPGYLPQYYAEAYAWRGDVAVMVWIYDTKPIPKKSIMDLAERQMERL</sequence>
<dbReference type="RefSeq" id="WP_062244549.1">
    <property type="nucleotide sequence ID" value="NZ_JBPJFL010000001.1"/>
</dbReference>
<evidence type="ECO:0000256" key="1">
    <source>
        <dbReference type="SAM" id="MobiDB-lite"/>
    </source>
</evidence>
<dbReference type="Proteomes" id="UP000054375">
    <property type="component" value="Unassembled WGS sequence"/>
</dbReference>